<reference evidence="5 6" key="1">
    <citation type="submission" date="2020-08" db="EMBL/GenBank/DDBJ databases">
        <title>A Genomic Blueprint of the Chicken Gut Microbiome.</title>
        <authorList>
            <person name="Gilroy R."/>
            <person name="Ravi A."/>
            <person name="Getino M."/>
            <person name="Pursley I."/>
            <person name="Horton D.L."/>
            <person name="Alikhan N.-F."/>
            <person name="Baker D."/>
            <person name="Gharbi K."/>
            <person name="Hall N."/>
            <person name="Watson M."/>
            <person name="Adriaenssens E.M."/>
            <person name="Foster-Nyarko E."/>
            <person name="Jarju S."/>
            <person name="Secka A."/>
            <person name="Antonio M."/>
            <person name="Oren A."/>
            <person name="Chaudhuri R."/>
            <person name="La Ragione R.M."/>
            <person name="Hildebrand F."/>
            <person name="Pallen M.J."/>
        </authorList>
    </citation>
    <scope>NUCLEOTIDE SEQUENCE [LARGE SCALE GENOMIC DNA]</scope>
    <source>
        <strain evidence="5 6">N37</strain>
    </source>
</reference>
<evidence type="ECO:0000313" key="6">
    <source>
        <dbReference type="Proteomes" id="UP000627166"/>
    </source>
</evidence>
<dbReference type="InterPro" id="IPR009014">
    <property type="entry name" value="Transketo_C/PFOR_II"/>
</dbReference>
<dbReference type="InterPro" id="IPR050722">
    <property type="entry name" value="Pyruvate:ferred/Flavod_OxRd"/>
</dbReference>
<sequence>MAEIKAFLSGNDALAEGVRLARPQVISAYPITPQTTVVERLSEMVEEGSLKSEYIHVESEHSALSAAMGASSVGARTFTATSSQGLLYMAECLQYASGGRFPIVMMNANRSTALPWNIYGDQRDSLSQLDCGWIQVYVEDAQESLDMVLQSYVIAENRKVLTPIMINLDGFILTHTYELVQIPISEEADKFIPPFETPNKMDLENPVNMAFSAGPGDNMEFKYQQHKAMINAKKVIKDVDEAFNKQFGRKYGGMVEEYCCDDAEIVLVTLGSVTGLARIVVDELRASGLKAGVFRIRFLRPFPEEELVNLAKRVKGIGVLEKDISFGYEGTVYTNVNSVIAKARVSIPSYNFVAGLGGRDISKDDVLEMFQYIKEGVEGTKKDFVKFIGLGVEIND</sequence>
<dbReference type="InterPro" id="IPR033412">
    <property type="entry name" value="PFOR_II"/>
</dbReference>
<dbReference type="Gene3D" id="3.40.50.970">
    <property type="match status" value="1"/>
</dbReference>
<evidence type="ECO:0000259" key="4">
    <source>
        <dbReference type="Pfam" id="PF17147"/>
    </source>
</evidence>
<dbReference type="InterPro" id="IPR029061">
    <property type="entry name" value="THDP-binding"/>
</dbReference>
<dbReference type="Pfam" id="PF01855">
    <property type="entry name" value="POR_N"/>
    <property type="match status" value="1"/>
</dbReference>
<name>A0ABR8YTF9_9CLOT</name>
<dbReference type="Gene3D" id="3.40.50.920">
    <property type="match status" value="1"/>
</dbReference>
<evidence type="ECO:0000256" key="1">
    <source>
        <dbReference type="ARBA" id="ARBA00009032"/>
    </source>
</evidence>
<evidence type="ECO:0000313" key="5">
    <source>
        <dbReference type="EMBL" id="MBD8047495.1"/>
    </source>
</evidence>
<dbReference type="EMBL" id="JACSQB010000079">
    <property type="protein sequence ID" value="MBD8047495.1"/>
    <property type="molecule type" value="Genomic_DNA"/>
</dbReference>
<dbReference type="CDD" id="cd07034">
    <property type="entry name" value="TPP_PYR_PFOR_IOR-alpha_like"/>
    <property type="match status" value="1"/>
</dbReference>
<feature type="domain" description="Pyruvate:ferredoxin oxidoreductase core" evidence="4">
    <location>
        <begin position="263"/>
        <end position="366"/>
    </location>
</feature>
<keyword evidence="5" id="KW-0670">Pyruvate</keyword>
<comment type="caution">
    <text evidence="5">The sequence shown here is derived from an EMBL/GenBank/DDBJ whole genome shotgun (WGS) entry which is preliminary data.</text>
</comment>
<dbReference type="InterPro" id="IPR002880">
    <property type="entry name" value="Pyrv_Fd/Flavodoxin_OxRdtase_N"/>
</dbReference>
<dbReference type="SUPFAM" id="SSF52518">
    <property type="entry name" value="Thiamin diphosphate-binding fold (THDP-binding)"/>
    <property type="match status" value="1"/>
</dbReference>
<dbReference type="PANTHER" id="PTHR32154">
    <property type="entry name" value="PYRUVATE-FLAVODOXIN OXIDOREDUCTASE-RELATED"/>
    <property type="match status" value="1"/>
</dbReference>
<keyword evidence="6" id="KW-1185">Reference proteome</keyword>
<keyword evidence="2" id="KW-0560">Oxidoreductase</keyword>
<comment type="similarity">
    <text evidence="1">Belongs to the pyruvate:ferredoxin/flavodoxin oxidoreductase family.</text>
</comment>
<dbReference type="Proteomes" id="UP000627166">
    <property type="component" value="Unassembled WGS sequence"/>
</dbReference>
<accession>A0ABR8YTF9</accession>
<dbReference type="SUPFAM" id="SSF52922">
    <property type="entry name" value="TK C-terminal domain-like"/>
    <property type="match status" value="1"/>
</dbReference>
<evidence type="ECO:0000259" key="3">
    <source>
        <dbReference type="Pfam" id="PF01855"/>
    </source>
</evidence>
<proteinExistence type="inferred from homology"/>
<organism evidence="5 6">
    <name type="scientific">Clostridium faecium</name>
    <dbReference type="NCBI Taxonomy" id="2762223"/>
    <lineage>
        <taxon>Bacteria</taxon>
        <taxon>Bacillati</taxon>
        <taxon>Bacillota</taxon>
        <taxon>Clostridia</taxon>
        <taxon>Eubacteriales</taxon>
        <taxon>Clostridiaceae</taxon>
        <taxon>Clostridium</taxon>
    </lineage>
</organism>
<protein>
    <submittedName>
        <fullName evidence="5">Pyruvate ferredoxin oxidoreductase</fullName>
    </submittedName>
</protein>
<dbReference type="Pfam" id="PF17147">
    <property type="entry name" value="PFOR_II"/>
    <property type="match status" value="1"/>
</dbReference>
<feature type="domain" description="Pyruvate flavodoxin/ferredoxin oxidoreductase pyrimidine binding" evidence="3">
    <location>
        <begin position="17"/>
        <end position="240"/>
    </location>
</feature>
<dbReference type="PANTHER" id="PTHR32154:SF0">
    <property type="entry name" value="PYRUVATE-FLAVODOXIN OXIDOREDUCTASE-RELATED"/>
    <property type="match status" value="1"/>
</dbReference>
<dbReference type="RefSeq" id="WP_191740465.1">
    <property type="nucleotide sequence ID" value="NZ_JACSQB010000079.1"/>
</dbReference>
<gene>
    <name evidence="5" type="primary">porA</name>
    <name evidence="5" type="ORF">H9637_10665</name>
</gene>
<evidence type="ECO:0000256" key="2">
    <source>
        <dbReference type="ARBA" id="ARBA00023002"/>
    </source>
</evidence>